<dbReference type="Proteomes" id="UP000509303">
    <property type="component" value="Chromosome"/>
</dbReference>
<feature type="region of interest" description="Disordered" evidence="1">
    <location>
        <begin position="57"/>
        <end position="93"/>
    </location>
</feature>
<dbReference type="GO" id="GO:0004658">
    <property type="term" value="F:propionyl-CoA carboxylase activity"/>
    <property type="evidence" value="ECO:0007669"/>
    <property type="project" value="InterPro"/>
</dbReference>
<evidence type="ECO:0000313" key="2">
    <source>
        <dbReference type="EMBL" id="QKW50801.1"/>
    </source>
</evidence>
<evidence type="ECO:0000256" key="1">
    <source>
        <dbReference type="SAM" id="MobiDB-lite"/>
    </source>
</evidence>
<dbReference type="InterPro" id="IPR032716">
    <property type="entry name" value="ACC_epsilon"/>
</dbReference>
<gene>
    <name evidence="2" type="ORF">HUT08_16095</name>
</gene>
<sequence>MGATRHGGAPSAVHEQPTAGTPSELAADAHLRVVRGAPGAEEVAALAAVFAALAQGARRGPAPGPGRPRVSWDHPGPGRAGALGYRAPGSWTS</sequence>
<proteinExistence type="predicted"/>
<reference evidence="2 3" key="1">
    <citation type="submission" date="2020-06" db="EMBL/GenBank/DDBJ databases">
        <title>Genome mining for natural products.</title>
        <authorList>
            <person name="Zhang B."/>
            <person name="Shi J."/>
            <person name="Ge H."/>
        </authorList>
    </citation>
    <scope>NUCLEOTIDE SEQUENCE [LARGE SCALE GENOMIC DNA]</scope>
    <source>
        <strain evidence="2 3">NA00687</strain>
    </source>
</reference>
<organism evidence="2 3">
    <name type="scientific">Streptomyces buecherae</name>
    <dbReference type="NCBI Taxonomy" id="2763006"/>
    <lineage>
        <taxon>Bacteria</taxon>
        <taxon>Bacillati</taxon>
        <taxon>Actinomycetota</taxon>
        <taxon>Actinomycetes</taxon>
        <taxon>Kitasatosporales</taxon>
        <taxon>Streptomycetaceae</taxon>
        <taxon>Streptomyces</taxon>
    </lineage>
</organism>
<name>A0A7H8N8H3_9ACTN</name>
<dbReference type="GO" id="GO:0003989">
    <property type="term" value="F:acetyl-CoA carboxylase activity"/>
    <property type="evidence" value="ECO:0007669"/>
    <property type="project" value="InterPro"/>
</dbReference>
<dbReference type="EMBL" id="CP054929">
    <property type="protein sequence ID" value="QKW50801.1"/>
    <property type="molecule type" value="Genomic_DNA"/>
</dbReference>
<dbReference type="Pfam" id="PF13822">
    <property type="entry name" value="ACC_epsilon"/>
    <property type="match status" value="1"/>
</dbReference>
<feature type="region of interest" description="Disordered" evidence="1">
    <location>
        <begin position="1"/>
        <end position="26"/>
    </location>
</feature>
<accession>A0A7H8N8H3</accession>
<dbReference type="RefSeq" id="WP_176162534.1">
    <property type="nucleotide sequence ID" value="NZ_CP054929.1"/>
</dbReference>
<keyword evidence="3" id="KW-1185">Reference proteome</keyword>
<protein>
    <submittedName>
        <fullName evidence="2">Acyl-CoA carboxylase subunit epsilon</fullName>
    </submittedName>
</protein>
<evidence type="ECO:0000313" key="3">
    <source>
        <dbReference type="Proteomes" id="UP000509303"/>
    </source>
</evidence>
<dbReference type="AlphaFoldDB" id="A0A7H8N8H3"/>